<dbReference type="InterPro" id="IPR003959">
    <property type="entry name" value="ATPase_AAA_core"/>
</dbReference>
<dbReference type="InterPro" id="IPR027417">
    <property type="entry name" value="P-loop_NTPase"/>
</dbReference>
<reference evidence="3" key="1">
    <citation type="journal article" date="2019" name="Int. J. Syst. Evol. Microbiol.">
        <title>The Global Catalogue of Microorganisms (GCM) 10K type strain sequencing project: providing services to taxonomists for standard genome sequencing and annotation.</title>
        <authorList>
            <consortium name="The Broad Institute Genomics Platform"/>
            <consortium name="The Broad Institute Genome Sequencing Center for Infectious Disease"/>
            <person name="Wu L."/>
            <person name="Ma J."/>
        </authorList>
    </citation>
    <scope>NUCLEOTIDE SEQUENCE [LARGE SCALE GENOMIC DNA]</scope>
    <source>
        <strain evidence="3">KCTC 42875</strain>
    </source>
</reference>
<dbReference type="EMBL" id="JBHRXK010000005">
    <property type="protein sequence ID" value="MFC3551682.1"/>
    <property type="molecule type" value="Genomic_DNA"/>
</dbReference>
<accession>A0ABV7RSK2</accession>
<comment type="caution">
    <text evidence="2">The sequence shown here is derived from an EMBL/GenBank/DDBJ whole genome shotgun (WGS) entry which is preliminary data.</text>
</comment>
<keyword evidence="3" id="KW-1185">Reference proteome</keyword>
<sequence length="199" mass="21971">MAKIPRGRNRLLGDLPKRVDSGARDALHVTTRLQDLQGTGSVQRIVDLFRERSVSAAGGDAEPRAALLWILDPDPQRPGRLVETLSEGMGKPLLRIDLAEIVSPYIGETEKNLRRVFEAAEAGGAILVFDEADALFGKRSEVGEAHDRFANLDESWLLCQLGEYSGPVAVLARPRECDDATLPDATLRLEWRPLRRPPD</sequence>
<dbReference type="RefSeq" id="WP_386759454.1">
    <property type="nucleotide sequence ID" value="NZ_JBHRXK010000005.1"/>
</dbReference>
<proteinExistence type="predicted"/>
<feature type="domain" description="ATPase AAA-type core" evidence="1">
    <location>
        <begin position="81"/>
        <end position="147"/>
    </location>
</feature>
<evidence type="ECO:0000313" key="2">
    <source>
        <dbReference type="EMBL" id="MFC3551682.1"/>
    </source>
</evidence>
<name>A0ABV7RSK2_9GAMM</name>
<dbReference type="Proteomes" id="UP001595740">
    <property type="component" value="Unassembled WGS sequence"/>
</dbReference>
<dbReference type="SUPFAM" id="SSF52540">
    <property type="entry name" value="P-loop containing nucleoside triphosphate hydrolases"/>
    <property type="match status" value="1"/>
</dbReference>
<gene>
    <name evidence="2" type="ORF">ACFOLC_11750</name>
</gene>
<organism evidence="2 3">
    <name type="scientific">Lysobacter cavernae</name>
    <dbReference type="NCBI Taxonomy" id="1685901"/>
    <lineage>
        <taxon>Bacteria</taxon>
        <taxon>Pseudomonadati</taxon>
        <taxon>Pseudomonadota</taxon>
        <taxon>Gammaproteobacteria</taxon>
        <taxon>Lysobacterales</taxon>
        <taxon>Lysobacteraceae</taxon>
        <taxon>Lysobacter</taxon>
    </lineage>
</organism>
<protein>
    <submittedName>
        <fullName evidence="2">AAA family ATPase</fullName>
    </submittedName>
</protein>
<dbReference type="Gene3D" id="3.40.50.300">
    <property type="entry name" value="P-loop containing nucleotide triphosphate hydrolases"/>
    <property type="match status" value="1"/>
</dbReference>
<dbReference type="Pfam" id="PF00004">
    <property type="entry name" value="AAA"/>
    <property type="match status" value="1"/>
</dbReference>
<evidence type="ECO:0000313" key="3">
    <source>
        <dbReference type="Proteomes" id="UP001595740"/>
    </source>
</evidence>
<evidence type="ECO:0000259" key="1">
    <source>
        <dbReference type="Pfam" id="PF00004"/>
    </source>
</evidence>